<keyword evidence="4 5" id="KW-0472">Membrane</keyword>
<comment type="subcellular location">
    <subcellularLocation>
        <location evidence="1">Membrane</location>
        <topology evidence="1">Multi-pass membrane protein</topology>
    </subcellularLocation>
</comment>
<dbReference type="AlphaFoldDB" id="A0A2C5WW27"/>
<feature type="transmembrane region" description="Helical" evidence="5">
    <location>
        <begin position="30"/>
        <end position="50"/>
    </location>
</feature>
<dbReference type="PANTHER" id="PTHR23507:SF1">
    <property type="entry name" value="FI18259P1-RELATED"/>
    <property type="match status" value="1"/>
</dbReference>
<reference evidence="6 7" key="2">
    <citation type="journal article" date="2013" name="IMA Fungus">
        <title>IMA Genome-F 1: Ceratocystis fimbriata: Draft nuclear genome sequence for the plant pathogen, Ceratocystis fimbriata.</title>
        <authorList>
            <person name="Wilken P.M."/>
            <person name="Steenkamp E.T."/>
            <person name="Wingfield M.J."/>
            <person name="de Beer Z.W."/>
            <person name="Wingfield B.D."/>
        </authorList>
    </citation>
    <scope>NUCLEOTIDE SEQUENCE [LARGE SCALE GENOMIC DNA]</scope>
    <source>
        <strain evidence="6 7">CBS 114723</strain>
    </source>
</reference>
<evidence type="ECO:0000256" key="1">
    <source>
        <dbReference type="ARBA" id="ARBA00004141"/>
    </source>
</evidence>
<evidence type="ECO:0000256" key="3">
    <source>
        <dbReference type="ARBA" id="ARBA00022989"/>
    </source>
</evidence>
<evidence type="ECO:0000256" key="2">
    <source>
        <dbReference type="ARBA" id="ARBA00022692"/>
    </source>
</evidence>
<feature type="transmembrane region" description="Helical" evidence="5">
    <location>
        <begin position="357"/>
        <end position="375"/>
    </location>
</feature>
<evidence type="ECO:0000256" key="5">
    <source>
        <dbReference type="SAM" id="Phobius"/>
    </source>
</evidence>
<keyword evidence="7" id="KW-1185">Reference proteome</keyword>
<dbReference type="STRING" id="1035309.A0A2C5WW27"/>
<dbReference type="GO" id="GO:0022857">
    <property type="term" value="F:transmembrane transporter activity"/>
    <property type="evidence" value="ECO:0007669"/>
    <property type="project" value="InterPro"/>
</dbReference>
<feature type="transmembrane region" description="Helical" evidence="5">
    <location>
        <begin position="319"/>
        <end position="336"/>
    </location>
</feature>
<sequence length="444" mass="48401">MASENQPLLSARPPAIPLVSRSLGRSSNGILLSICIIKFSMTLATSMVMLPMLRLLEDAVCHQVRGDTSRGLLDETLCKTEEVQARLGYLVGWQQVAEGVVSIVAAMPYGILADRVGRKPALLSSWCGMILGFAYIMGFIYLARDRNLYFVLTGSLFQVFGGGLSVAFSTIYAVASDVTANQNCATSFFYLAISATLGGITGPPLAGKIMMLYGPWAPIFVVFALSPPIIVLILLLPETLPQPALPPQKQAFSSSISRSISALSTSFHELLPSLQLLCNRNIQLVMAVFFLQTPIYIAYSTIMVQYVSHHFGWTIARTSYLFTPLGLLNILCLASLPRLSRELCTRLRLSAWRKDVALTRVALGLVAAGALIEWASRNVEWFMAGLVVGTVGSSNNPLARAVATRYVPREETSRLMALIGIVETAGSFFGGPHKLKLEIRYQTR</sequence>
<proteinExistence type="predicted"/>
<evidence type="ECO:0000313" key="7">
    <source>
        <dbReference type="Proteomes" id="UP000222788"/>
    </source>
</evidence>
<feature type="transmembrane region" description="Helical" evidence="5">
    <location>
        <begin position="187"/>
        <end position="206"/>
    </location>
</feature>
<comment type="caution">
    <text evidence="6">The sequence shown here is derived from an EMBL/GenBank/DDBJ whole genome shotgun (WGS) entry which is preliminary data.</text>
</comment>
<dbReference type="Proteomes" id="UP000222788">
    <property type="component" value="Unassembled WGS sequence"/>
</dbReference>
<dbReference type="GO" id="GO:0016020">
    <property type="term" value="C:membrane"/>
    <property type="evidence" value="ECO:0007669"/>
    <property type="project" value="UniProtKB-SubCell"/>
</dbReference>
<dbReference type="InterPro" id="IPR011701">
    <property type="entry name" value="MFS"/>
</dbReference>
<dbReference type="InterPro" id="IPR036259">
    <property type="entry name" value="MFS_trans_sf"/>
</dbReference>
<feature type="transmembrane region" description="Helical" evidence="5">
    <location>
        <begin position="121"/>
        <end position="142"/>
    </location>
</feature>
<reference evidence="6 7" key="1">
    <citation type="journal article" date="2013" name="Fungal Biol.">
        <title>Analysis of microsatellite markers in the genome of the plant pathogen Ceratocystis fimbriata.</title>
        <authorList>
            <person name="Simpson M.C."/>
            <person name="Wilken P.M."/>
            <person name="Coetzee M.P."/>
            <person name="Wingfield M.J."/>
            <person name="Wingfield B.D."/>
        </authorList>
    </citation>
    <scope>NUCLEOTIDE SEQUENCE [LARGE SCALE GENOMIC DNA]</scope>
    <source>
        <strain evidence="6 7">CBS 114723</strain>
    </source>
</reference>
<protein>
    <recommendedName>
        <fullName evidence="8">Efflux pump ustT</fullName>
    </recommendedName>
</protein>
<feature type="transmembrane region" description="Helical" evidence="5">
    <location>
        <begin position="212"/>
        <end position="236"/>
    </location>
</feature>
<dbReference type="Gene3D" id="1.20.1250.20">
    <property type="entry name" value="MFS general substrate transporter like domains"/>
    <property type="match status" value="1"/>
</dbReference>
<accession>A0A2C5WW27</accession>
<organism evidence="6 7">
    <name type="scientific">Ceratocystis fimbriata CBS 114723</name>
    <dbReference type="NCBI Taxonomy" id="1035309"/>
    <lineage>
        <taxon>Eukaryota</taxon>
        <taxon>Fungi</taxon>
        <taxon>Dikarya</taxon>
        <taxon>Ascomycota</taxon>
        <taxon>Pezizomycotina</taxon>
        <taxon>Sordariomycetes</taxon>
        <taxon>Hypocreomycetidae</taxon>
        <taxon>Microascales</taxon>
        <taxon>Ceratocystidaceae</taxon>
        <taxon>Ceratocystis</taxon>
    </lineage>
</organism>
<feature type="transmembrane region" description="Helical" evidence="5">
    <location>
        <begin position="148"/>
        <end position="175"/>
    </location>
</feature>
<dbReference type="EMBL" id="APWK03000167">
    <property type="protein sequence ID" value="PHH49834.1"/>
    <property type="molecule type" value="Genomic_DNA"/>
</dbReference>
<name>A0A2C5WW27_9PEZI</name>
<dbReference type="Pfam" id="PF07690">
    <property type="entry name" value="MFS_1"/>
    <property type="match status" value="1"/>
</dbReference>
<evidence type="ECO:0008006" key="8">
    <source>
        <dbReference type="Google" id="ProtNLM"/>
    </source>
</evidence>
<dbReference type="SUPFAM" id="SSF103473">
    <property type="entry name" value="MFS general substrate transporter"/>
    <property type="match status" value="1"/>
</dbReference>
<gene>
    <name evidence="6" type="ORF">CFIMG_005766RAa</name>
</gene>
<dbReference type="PANTHER" id="PTHR23507">
    <property type="entry name" value="ZGC:174356"/>
    <property type="match status" value="1"/>
</dbReference>
<keyword evidence="2 5" id="KW-0812">Transmembrane</keyword>
<dbReference type="OrthoDB" id="3026777at2759"/>
<evidence type="ECO:0000256" key="4">
    <source>
        <dbReference type="ARBA" id="ARBA00023136"/>
    </source>
</evidence>
<evidence type="ECO:0000313" key="6">
    <source>
        <dbReference type="EMBL" id="PHH49834.1"/>
    </source>
</evidence>
<feature type="transmembrane region" description="Helical" evidence="5">
    <location>
        <begin position="284"/>
        <end position="307"/>
    </location>
</feature>
<keyword evidence="3 5" id="KW-1133">Transmembrane helix</keyword>